<dbReference type="EMBL" id="VRMN01000003">
    <property type="protein sequence ID" value="KAA8495687.1"/>
    <property type="molecule type" value="Genomic_DNA"/>
</dbReference>
<dbReference type="Proteomes" id="UP000324585">
    <property type="component" value="Unassembled WGS sequence"/>
</dbReference>
<keyword evidence="1" id="KW-0472">Membrane</keyword>
<keyword evidence="3" id="KW-1185">Reference proteome</keyword>
<reference evidence="3" key="1">
    <citation type="journal article" date="2019" name="Nat. Commun.">
        <title>Expansion of phycobilisome linker gene families in mesophilic red algae.</title>
        <authorList>
            <person name="Lee J."/>
            <person name="Kim D."/>
            <person name="Bhattacharya D."/>
            <person name="Yoon H.S."/>
        </authorList>
    </citation>
    <scope>NUCLEOTIDE SEQUENCE [LARGE SCALE GENOMIC DNA]</scope>
    <source>
        <strain evidence="3">CCMP 1328</strain>
    </source>
</reference>
<evidence type="ECO:0000256" key="1">
    <source>
        <dbReference type="SAM" id="Phobius"/>
    </source>
</evidence>
<accession>A0A5J4YYZ5</accession>
<comment type="caution">
    <text evidence="2">The sequence shown here is derived from an EMBL/GenBank/DDBJ whole genome shotgun (WGS) entry which is preliminary data.</text>
</comment>
<evidence type="ECO:0000313" key="2">
    <source>
        <dbReference type="EMBL" id="KAA8495687.1"/>
    </source>
</evidence>
<feature type="transmembrane region" description="Helical" evidence="1">
    <location>
        <begin position="50"/>
        <end position="71"/>
    </location>
</feature>
<organism evidence="2 3">
    <name type="scientific">Porphyridium purpureum</name>
    <name type="common">Red alga</name>
    <name type="synonym">Porphyridium cruentum</name>
    <dbReference type="NCBI Taxonomy" id="35688"/>
    <lineage>
        <taxon>Eukaryota</taxon>
        <taxon>Rhodophyta</taxon>
        <taxon>Bangiophyceae</taxon>
        <taxon>Porphyridiales</taxon>
        <taxon>Porphyridiaceae</taxon>
        <taxon>Porphyridium</taxon>
    </lineage>
</organism>
<keyword evidence="1" id="KW-0812">Transmembrane</keyword>
<proteinExistence type="predicted"/>
<evidence type="ECO:0000313" key="3">
    <source>
        <dbReference type="Proteomes" id="UP000324585"/>
    </source>
</evidence>
<dbReference type="OrthoDB" id="4384at2759"/>
<sequence>MDDDLESGKSQADEVSEYFSDDDGLYGKGGGIWGLGGAAAAARAELYKYVWRPFMIGAAAAFGMSVGYALFDWSQKLVSRNDLNVATGKKRYRDI</sequence>
<gene>
    <name evidence="2" type="ORF">FVE85_1842</name>
</gene>
<name>A0A5J4YYZ5_PORPP</name>
<protein>
    <submittedName>
        <fullName evidence="2">Uncharacterized protein</fullName>
    </submittedName>
</protein>
<keyword evidence="1" id="KW-1133">Transmembrane helix</keyword>
<dbReference type="AlphaFoldDB" id="A0A5J4YYZ5"/>